<sequence length="165" mass="18491">MTEIIVNDFIEKITNEDYEIKQVEANEADFKSKASELVTQLVANFLATVAADKLAQSRLLLQTTTEEPIIISLESGIVNLPFENIKQVDNFFMEPENSVDLMVNLIVKHPDLNASGLRIDSIGTVTELQENQADKEQQITNRVEELLQMLTDNLAAAEAEDEPEK</sequence>
<name>A0ABQ5JKI0_9LACO</name>
<dbReference type="Proteomes" id="UP001055149">
    <property type="component" value="Unassembled WGS sequence"/>
</dbReference>
<dbReference type="EMBL" id="BQXH01000010">
    <property type="protein sequence ID" value="GKS81565.1"/>
    <property type="molecule type" value="Genomic_DNA"/>
</dbReference>
<dbReference type="RefSeq" id="WP_244055302.1">
    <property type="nucleotide sequence ID" value="NZ_BQXH01000010.1"/>
</dbReference>
<comment type="caution">
    <text evidence="1">The sequence shown here is derived from an EMBL/GenBank/DDBJ whole genome shotgun (WGS) entry which is preliminary data.</text>
</comment>
<protein>
    <recommendedName>
        <fullName evidence="3">Flagellar assembly protein FliH/Type III secretion system HrpE domain-containing protein</fullName>
    </recommendedName>
</protein>
<evidence type="ECO:0008006" key="3">
    <source>
        <dbReference type="Google" id="ProtNLM"/>
    </source>
</evidence>
<accession>A0ABQ5JKI0</accession>
<proteinExistence type="predicted"/>
<keyword evidence="2" id="KW-1185">Reference proteome</keyword>
<reference evidence="1" key="1">
    <citation type="journal article" date="2022" name="Int. J. Syst. Evol. Microbiol.">
        <title>A novel species of lactic acid bacteria, Ligilactobacillus pabuli sp. nov., isolated from alfalfa silage.</title>
        <authorList>
            <person name="Tohno M."/>
            <person name="Tanizawa Y."/>
            <person name="Sawada H."/>
            <person name="Sakamoto M."/>
            <person name="Ohkuma M."/>
            <person name="Kobayashi H."/>
        </authorList>
    </citation>
    <scope>NUCLEOTIDE SEQUENCE</scope>
    <source>
        <strain evidence="1">AF129</strain>
    </source>
</reference>
<evidence type="ECO:0000313" key="1">
    <source>
        <dbReference type="EMBL" id="GKS81565.1"/>
    </source>
</evidence>
<organism evidence="1 2">
    <name type="scientific">Ligilactobacillus pabuli</name>
    <dbReference type="NCBI Taxonomy" id="2886039"/>
    <lineage>
        <taxon>Bacteria</taxon>
        <taxon>Bacillati</taxon>
        <taxon>Bacillota</taxon>
        <taxon>Bacilli</taxon>
        <taxon>Lactobacillales</taxon>
        <taxon>Lactobacillaceae</taxon>
        <taxon>Ligilactobacillus</taxon>
    </lineage>
</organism>
<evidence type="ECO:0000313" key="2">
    <source>
        <dbReference type="Proteomes" id="UP001055149"/>
    </source>
</evidence>
<gene>
    <name evidence="1" type="ORF">LPAF129_12510</name>
</gene>